<dbReference type="Proteomes" id="UP000184172">
    <property type="component" value="Unassembled WGS sequence"/>
</dbReference>
<gene>
    <name evidence="1" type="ORF">SAMN04487908_1271</name>
</gene>
<name>A0A1M6MEU9_9FLAO</name>
<sequence length="98" mass="11455">MKTTIKILTIILFFGIFSCDLKNENQEYAEMLIEKVETFKTKNKRLPKNVSEFGLTEFMDSPAFYQLETDSTYIVWYGLSLGESKIYKSSTKKWTKEG</sequence>
<dbReference type="EMBL" id="FQYV01000027">
    <property type="protein sequence ID" value="SHJ81967.1"/>
    <property type="molecule type" value="Genomic_DNA"/>
</dbReference>
<keyword evidence="2" id="KW-1185">Reference proteome</keyword>
<accession>A0A1M6MEU9</accession>
<organism evidence="1 2">
    <name type="scientific">Aequorivita viscosa</name>
    <dbReference type="NCBI Taxonomy" id="797419"/>
    <lineage>
        <taxon>Bacteria</taxon>
        <taxon>Pseudomonadati</taxon>
        <taxon>Bacteroidota</taxon>
        <taxon>Flavobacteriia</taxon>
        <taxon>Flavobacteriales</taxon>
        <taxon>Flavobacteriaceae</taxon>
        <taxon>Aequorivita</taxon>
    </lineage>
</organism>
<reference evidence="2" key="1">
    <citation type="submission" date="2016-11" db="EMBL/GenBank/DDBJ databases">
        <authorList>
            <person name="Varghese N."/>
            <person name="Submissions S."/>
        </authorList>
    </citation>
    <scope>NUCLEOTIDE SEQUENCE [LARGE SCALE GENOMIC DNA]</scope>
    <source>
        <strain evidence="2">DSM 26349</strain>
    </source>
</reference>
<evidence type="ECO:0000313" key="1">
    <source>
        <dbReference type="EMBL" id="SHJ81967.1"/>
    </source>
</evidence>
<dbReference type="STRING" id="797419.SAMN05216556_1251"/>
<dbReference type="PROSITE" id="PS51257">
    <property type="entry name" value="PROKAR_LIPOPROTEIN"/>
    <property type="match status" value="1"/>
</dbReference>
<dbReference type="OrthoDB" id="1444613at2"/>
<dbReference type="AlphaFoldDB" id="A0A1M6MEU9"/>
<proteinExistence type="predicted"/>
<evidence type="ECO:0000313" key="2">
    <source>
        <dbReference type="Proteomes" id="UP000184172"/>
    </source>
</evidence>
<protein>
    <submittedName>
        <fullName evidence="1">Uncharacterized protein</fullName>
    </submittedName>
</protein>
<dbReference type="RefSeq" id="WP_073220898.1">
    <property type="nucleotide sequence ID" value="NZ_FNNS01000025.1"/>
</dbReference>